<accession>A0AA89I176</accession>
<name>A0AA89I176_9LACO</name>
<dbReference type="Proteomes" id="UP000050823">
    <property type="component" value="Unassembled WGS sequence"/>
</dbReference>
<dbReference type="AlphaFoldDB" id="A0AA89I176"/>
<comment type="caution">
    <text evidence="1">The sequence shown here is derived from an EMBL/GenBank/DDBJ whole genome shotgun (WGS) entry which is preliminary data.</text>
</comment>
<evidence type="ECO:0000313" key="2">
    <source>
        <dbReference type="Proteomes" id="UP000050823"/>
    </source>
</evidence>
<proteinExistence type="predicted"/>
<sequence length="106" mass="12497">MSPLTTILTYIRDHPDEVTLEPFQYANVIRFGIDDQVDLPEVEKRFPDMRLHVIRIDPAYVSKHRNLLTGFYQQTEGKQKDGFQDVWITTAHLSDRQLYLVDLSFE</sequence>
<dbReference type="EMBL" id="AYZB01000035">
    <property type="protein sequence ID" value="KRM22391.1"/>
    <property type="molecule type" value="Genomic_DNA"/>
</dbReference>
<dbReference type="RefSeq" id="WP_057908372.1">
    <property type="nucleotide sequence ID" value="NZ_AYZB01000035.1"/>
</dbReference>
<reference evidence="1 2" key="1">
    <citation type="journal article" date="2015" name="Genome Announc.">
        <title>Expanding the biotechnology potential of lactobacilli through comparative genomics of 213 strains and associated genera.</title>
        <authorList>
            <person name="Sun Z."/>
            <person name="Harris H.M."/>
            <person name="McCann A."/>
            <person name="Guo C."/>
            <person name="Argimon S."/>
            <person name="Zhang W."/>
            <person name="Yang X."/>
            <person name="Jeffery I.B."/>
            <person name="Cooney J.C."/>
            <person name="Kagawa T.F."/>
            <person name="Liu W."/>
            <person name="Song Y."/>
            <person name="Salvetti E."/>
            <person name="Wrobel A."/>
            <person name="Rasinkangas P."/>
            <person name="Parkhill J."/>
            <person name="Rea M.C."/>
            <person name="O'Sullivan O."/>
            <person name="Ritari J."/>
            <person name="Douillard F.P."/>
            <person name="Paul Ross R."/>
            <person name="Yang R."/>
            <person name="Briner A.E."/>
            <person name="Felis G.E."/>
            <person name="de Vos W.M."/>
            <person name="Barrangou R."/>
            <person name="Klaenhammer T.R."/>
            <person name="Caufield P.W."/>
            <person name="Cui Y."/>
            <person name="Zhang H."/>
            <person name="O'Toole P.W."/>
        </authorList>
    </citation>
    <scope>NUCLEOTIDE SEQUENCE [LARGE SCALE GENOMIC DNA]</scope>
    <source>
        <strain evidence="1 2">DSM 20719</strain>
    </source>
</reference>
<gene>
    <name evidence="1" type="ORF">FC90_GL000993</name>
</gene>
<protein>
    <submittedName>
        <fullName evidence="1">Uncharacterized protein</fullName>
    </submittedName>
</protein>
<organism evidence="1 2">
    <name type="scientific">Latilactobacillus graminis DSM 20719</name>
    <dbReference type="NCBI Taxonomy" id="1423752"/>
    <lineage>
        <taxon>Bacteria</taxon>
        <taxon>Bacillati</taxon>
        <taxon>Bacillota</taxon>
        <taxon>Bacilli</taxon>
        <taxon>Lactobacillales</taxon>
        <taxon>Lactobacillaceae</taxon>
        <taxon>Latilactobacillus</taxon>
    </lineage>
</organism>
<evidence type="ECO:0000313" key="1">
    <source>
        <dbReference type="EMBL" id="KRM22391.1"/>
    </source>
</evidence>